<evidence type="ECO:0000256" key="1">
    <source>
        <dbReference type="SAM" id="Phobius"/>
    </source>
</evidence>
<dbReference type="Proteomes" id="UP001310022">
    <property type="component" value="Unassembled WGS sequence"/>
</dbReference>
<keyword evidence="1" id="KW-0812">Transmembrane</keyword>
<evidence type="ECO:0000313" key="3">
    <source>
        <dbReference type="EMBL" id="GJM63159.1"/>
    </source>
</evidence>
<organism evidence="3 4">
    <name type="scientific">Persicobacter diffluens</name>
    <dbReference type="NCBI Taxonomy" id="981"/>
    <lineage>
        <taxon>Bacteria</taxon>
        <taxon>Pseudomonadati</taxon>
        <taxon>Bacteroidota</taxon>
        <taxon>Cytophagia</taxon>
        <taxon>Cytophagales</taxon>
        <taxon>Persicobacteraceae</taxon>
        <taxon>Persicobacter</taxon>
    </lineage>
</organism>
<keyword evidence="4" id="KW-1185">Reference proteome</keyword>
<feature type="transmembrane region" description="Helical" evidence="1">
    <location>
        <begin position="54"/>
        <end position="72"/>
    </location>
</feature>
<comment type="caution">
    <text evidence="3">The sequence shown here is derived from an EMBL/GenBank/DDBJ whole genome shotgun (WGS) entry which is preliminary data.</text>
</comment>
<evidence type="ECO:0000313" key="4">
    <source>
        <dbReference type="Proteomes" id="UP001310022"/>
    </source>
</evidence>
<protein>
    <recommendedName>
        <fullName evidence="2">YcxB-like C-terminal domain-containing protein</fullName>
    </recommendedName>
</protein>
<accession>A0AAN5ALE3</accession>
<evidence type="ECO:0000259" key="2">
    <source>
        <dbReference type="Pfam" id="PF14317"/>
    </source>
</evidence>
<proteinExistence type="predicted"/>
<feature type="transmembrane region" description="Helical" evidence="1">
    <location>
        <begin position="21"/>
        <end position="42"/>
    </location>
</feature>
<dbReference type="Pfam" id="PF14317">
    <property type="entry name" value="YcxB"/>
    <property type="match status" value="1"/>
</dbReference>
<name>A0AAN5ALE3_9BACT</name>
<dbReference type="EMBL" id="BQKE01000002">
    <property type="protein sequence ID" value="GJM63159.1"/>
    <property type="molecule type" value="Genomic_DNA"/>
</dbReference>
<dbReference type="InterPro" id="IPR025588">
    <property type="entry name" value="YcxB-like_C"/>
</dbReference>
<reference evidence="3 4" key="1">
    <citation type="submission" date="2021-12" db="EMBL/GenBank/DDBJ databases">
        <title>Genome sequencing of bacteria with rrn-lacking chromosome and rrn-plasmid.</title>
        <authorList>
            <person name="Anda M."/>
            <person name="Iwasaki W."/>
        </authorList>
    </citation>
    <scope>NUCLEOTIDE SEQUENCE [LARGE SCALE GENOMIC DNA]</scope>
    <source>
        <strain evidence="3 4">NBRC 15940</strain>
    </source>
</reference>
<keyword evidence="1" id="KW-1133">Transmembrane helix</keyword>
<feature type="domain" description="YcxB-like C-terminal" evidence="2">
    <location>
        <begin position="92"/>
        <end position="150"/>
    </location>
</feature>
<dbReference type="AlphaFoldDB" id="A0AAN5ALE3"/>
<keyword evidence="1" id="KW-0472">Membrane</keyword>
<sequence length="155" mass="18416">MLAVYSRKERIRNHFFEYYFGHGRILGLLRLAGGPLMIFFSLKLSMIDLRNYETMSVILGALGMYTLIRPLTSMMMEWKKLKSIELKAAIKKETLFVEEDGMEIKIPLSSLRNIKKKSHYIRFNMNRFQGFSIPDRFFNSEDFRQLQQFLQKKKA</sequence>
<gene>
    <name evidence="3" type="ORF">PEDI_37110</name>
</gene>